<feature type="transmembrane region" description="Helical" evidence="1">
    <location>
        <begin position="213"/>
        <end position="234"/>
    </location>
</feature>
<dbReference type="EMBL" id="CP009043">
    <property type="protein sequence ID" value="AII14835.1"/>
    <property type="molecule type" value="Genomic_DNA"/>
</dbReference>
<dbReference type="eggNOG" id="ENOG502Z9TM">
    <property type="taxonomic scope" value="Bacteria"/>
</dbReference>
<feature type="transmembrane region" description="Helical" evidence="1">
    <location>
        <begin position="288"/>
        <end position="311"/>
    </location>
</feature>
<feature type="transmembrane region" description="Helical" evidence="1">
    <location>
        <begin position="138"/>
        <end position="159"/>
    </location>
</feature>
<dbReference type="PATRIC" id="fig|1244531.5.peg.1054"/>
<dbReference type="STRING" id="1244531.CIG2463D_1051"/>
<dbReference type="AlphaFoldDB" id="A0A076F9H0"/>
<name>A0A076F9H0_9BACT</name>
<feature type="transmembrane region" description="Helical" evidence="1">
    <location>
        <begin position="12"/>
        <end position="33"/>
    </location>
</feature>
<dbReference type="OrthoDB" id="9788139at2"/>
<gene>
    <name evidence="2" type="ORF">CIG1485E_0998</name>
</gene>
<feature type="transmembrane region" description="Helical" evidence="1">
    <location>
        <begin position="188"/>
        <end position="206"/>
    </location>
</feature>
<accession>A0A076F9H0</accession>
<sequence>MNIFLSDQIIAFLLIELIIIVLMAISQFYIVSIMRFWDFEATTSLQYNLEKKNYLINTILLFAITCKIILFIFFILSLNKLSSIVPGAMCSAGVVGSNKYGNILLLLKILLIFGFGLWIIINSLDLKAITFPYLRKKYMIFTLLFTFVLVEFFLEISFFTNIPLKVPVFCCSVVFQAPQLPFGYTKTLLVVFFYTIFTSIIVLNWLKQSIASFASSLLFMFVAYYAITYFFGLYVYEMPNHQCPYCMLQKEYFYVGYIIWGSLFLGVFFGIVPFLVELITKNSYFNLLKYSSICFIINALTCSFYVVKYYIKSGVLL</sequence>
<organism evidence="2 3">
    <name type="scientific">Campylobacter iguaniorum</name>
    <dbReference type="NCBI Taxonomy" id="1244531"/>
    <lineage>
        <taxon>Bacteria</taxon>
        <taxon>Pseudomonadati</taxon>
        <taxon>Campylobacterota</taxon>
        <taxon>Epsilonproteobacteria</taxon>
        <taxon>Campylobacterales</taxon>
        <taxon>Campylobacteraceae</taxon>
        <taxon>Campylobacter</taxon>
    </lineage>
</organism>
<reference evidence="3" key="1">
    <citation type="journal article" date="2014" name="Genome Announc.">
        <title>Complete Genome Sequence of Campylobacter iguaniorum Strain 1485ET, Isolated from a Bearded Dragon (Pogona vitticeps).</title>
        <authorList>
            <person name="Gilbert M.J."/>
            <person name="Miller W.G."/>
            <person name="Yee E."/>
            <person name="Kik M."/>
            <person name="Wagenaar J.A."/>
            <person name="Duim B."/>
        </authorList>
    </citation>
    <scope>NUCLEOTIDE SEQUENCE [LARGE SCALE GENOMIC DNA]</scope>
    <source>
        <strain evidence="3">1485E</strain>
    </source>
</reference>
<dbReference type="RefSeq" id="WP_038454364.1">
    <property type="nucleotide sequence ID" value="NZ_CP009043.1"/>
</dbReference>
<keyword evidence="1" id="KW-0472">Membrane</keyword>
<dbReference type="Proteomes" id="UP000028486">
    <property type="component" value="Chromosome"/>
</dbReference>
<evidence type="ECO:0000256" key="1">
    <source>
        <dbReference type="SAM" id="Phobius"/>
    </source>
</evidence>
<evidence type="ECO:0000313" key="2">
    <source>
        <dbReference type="EMBL" id="AII14835.1"/>
    </source>
</evidence>
<protein>
    <submittedName>
        <fullName evidence="2">Hypothetical membrane protein</fullName>
    </submittedName>
</protein>
<dbReference type="KEGG" id="caj:CIG1485E_0998"/>
<keyword evidence="1" id="KW-0812">Transmembrane</keyword>
<proteinExistence type="predicted"/>
<evidence type="ECO:0000313" key="3">
    <source>
        <dbReference type="Proteomes" id="UP000028486"/>
    </source>
</evidence>
<keyword evidence="1" id="KW-1133">Transmembrane helix</keyword>
<feature type="transmembrane region" description="Helical" evidence="1">
    <location>
        <begin position="54"/>
        <end position="76"/>
    </location>
</feature>
<dbReference type="HOGENOM" id="CLU_071530_0_0_7"/>
<feature type="transmembrane region" description="Helical" evidence="1">
    <location>
        <begin position="103"/>
        <end position="126"/>
    </location>
</feature>
<keyword evidence="3" id="KW-1185">Reference proteome</keyword>
<feature type="transmembrane region" description="Helical" evidence="1">
    <location>
        <begin position="254"/>
        <end position="276"/>
    </location>
</feature>